<name>A0A0E2Z5G4_9GAMM</name>
<evidence type="ECO:0000313" key="2">
    <source>
        <dbReference type="Proteomes" id="UP000028839"/>
    </source>
</evidence>
<dbReference type="AlphaFoldDB" id="A0A0E2Z5G4"/>
<gene>
    <name evidence="1" type="ORF">IB75_12995</name>
</gene>
<reference evidence="1 2" key="1">
    <citation type="submission" date="2014-07" db="EMBL/GenBank/DDBJ databases">
        <title>Comparative analysis of Nitrosococcus oceani genome inventories of strains from Pacific and Atlantic gyres.</title>
        <authorList>
            <person name="Lim C.K."/>
            <person name="Wang L."/>
            <person name="Sayavedra-Soto L.A."/>
            <person name="Klotz M.G."/>
        </authorList>
    </citation>
    <scope>NUCLEOTIDE SEQUENCE [LARGE SCALE GENOMIC DNA]</scope>
    <source>
        <strain evidence="1 2">C-27</strain>
    </source>
</reference>
<dbReference type="OrthoDB" id="5772463at2"/>
<protein>
    <submittedName>
        <fullName evidence="1">Uncharacterized protein</fullName>
    </submittedName>
</protein>
<dbReference type="Proteomes" id="UP000028839">
    <property type="component" value="Unassembled WGS sequence"/>
</dbReference>
<evidence type="ECO:0000313" key="1">
    <source>
        <dbReference type="EMBL" id="KFI18695.1"/>
    </source>
</evidence>
<sequence length="104" mass="11929">MFNPMPDEMPLKKAIHPQVAFYGLEATICYLMTRFMTRPCPHIARAIVHHLQLLAEHPEAQDEAESNEVYGGLLEEWQAITSALSRQSDFFTPEIDFRRPDGGR</sequence>
<proteinExistence type="predicted"/>
<comment type="caution">
    <text evidence="1">The sequence shown here is derived from an EMBL/GenBank/DDBJ whole genome shotgun (WGS) entry which is preliminary data.</text>
</comment>
<accession>A0A0E2Z5G4</accession>
<dbReference type="EMBL" id="JPGN01000075">
    <property type="protein sequence ID" value="KFI18695.1"/>
    <property type="molecule type" value="Genomic_DNA"/>
</dbReference>
<organism evidence="1 2">
    <name type="scientific">Nitrosococcus oceani C-27</name>
    <dbReference type="NCBI Taxonomy" id="314279"/>
    <lineage>
        <taxon>Bacteria</taxon>
        <taxon>Pseudomonadati</taxon>
        <taxon>Pseudomonadota</taxon>
        <taxon>Gammaproteobacteria</taxon>
        <taxon>Chromatiales</taxon>
        <taxon>Chromatiaceae</taxon>
        <taxon>Nitrosococcus</taxon>
    </lineage>
</organism>
<dbReference type="HOGENOM" id="CLU_163994_0_0_6"/>